<evidence type="ECO:0000256" key="1">
    <source>
        <dbReference type="ARBA" id="ARBA00011900"/>
    </source>
</evidence>
<dbReference type="Pfam" id="PF07669">
    <property type="entry name" value="Eco57I"/>
    <property type="match status" value="1"/>
</dbReference>
<dbReference type="Proteomes" id="UP001193389">
    <property type="component" value="Chromosome"/>
</dbReference>
<name>A0A5K7SGT4_9BACT</name>
<dbReference type="NCBIfam" id="NF033452">
    <property type="entry name" value="BREX_1_MTaseX"/>
    <property type="match status" value="1"/>
</dbReference>
<sequence>MNTSQLKTFAQKARNIIRDGVSRQLKYWGFDEKGNVECRPEKVEGGIVHREEIIDDPSVMKRWETLNHAVKHQGFDQVVEEAAYTWFNRMMAIRILSKNGYDVPQLEYGADGAQTPLILQRARRGQFAFLNKEEQTRLKLVLTDYSKDTQAFAILLTGYCHSHSLLNSIFGRLDDYTELLLPADMLNENGFIHFLNTTSAISDDDYRQVELIGWLYQFYISEKKDQVFAQFKKNQKAEAKDIPAATQIFTPNWIVKYMVENTVGKIWLDKHPGSPLKAGLKYLVESPDQPLGDPLISEISQLKLLDPAAGSGHILVEGFELLFQMYLEEYYMPEEAVESILKNNLFGLDIDLRAAQLARFAILMKAASKYPEILQKNILPKVYAMPAPWNFSRQEILDFLGSEGRPYEEKLSDALQLMQQAQNLGSVMKFDFFVDERSFIVARLENLKNKVFRDNLEEVLLQKIAPFIEVLVILTDRYESIAANPPYMGSGNMNGELKQYVNSNYPLSKTDLMTVFMEVTCDLIKDNGQVGMINLPSWMFLSSFEKMRQKFVESFLITSLIQQGRGIFGSDFGSVSFCFSRENPDGKKGVYRRLFKEHVKVDSVAEKEKRFLDKSYGLFIFKQSNFSKIPGSPIAYWVTEKVGDLFFQDKIKKYGISDGQNITGDNEKYIKFIWEVNGKKIGKGFKWVPVAKGGSFRRWYGNIIDLIDWSEEARNFYRKNTIARIQDKSLWFRPGVTWNLISSGGTGFRILEESVLFNKAAPTILFNENNIEKLNFVLGFLNTKLVKDLLKILNPTINTNIAEILVLPLIEKRLNLIEQKVKDCIYISQKDWNSREISLCFEETPLINQAQSLSQAFLKWQEGVRNVFFQLHFNEEELNQIFIDIYGLNNELDPIVPLKDITILQDELDEKGLEKTDKAIRKRRQWKLVEDKWLLSVDESKPLPELPIKRDVVMKQLVSYSIGCMMGRYRLDQPGLHIAHPNPTHEEVCTYDFNGHEFEIDDDGIIPLMGSNCTFADDAVNRFNHFLEIVWGAETLTQNKNFLVDCLNLKTENQEIEKYLVKDFWKDHCQTYKKKPIYWLFASAKGAFQVLVYMHRMNRFTAEKIRSKYLLKHLQYLLQEIGLLESMSGLAREEQKRLDTLHTHYDECVPYELLLKDCADRQIEFNMDDGVTVNYELFKGVVAPIK</sequence>
<keyword evidence="2 7" id="KW-0489">Methyltransferase</keyword>
<dbReference type="PANTHER" id="PTHR33841:SF1">
    <property type="entry name" value="DNA METHYLTRANSFERASE A"/>
    <property type="match status" value="1"/>
</dbReference>
<dbReference type="InterPro" id="IPR029063">
    <property type="entry name" value="SAM-dependent_MTases_sf"/>
</dbReference>
<feature type="domain" description="Type II methyltransferase M.TaqI-like" evidence="6">
    <location>
        <begin position="343"/>
        <end position="563"/>
    </location>
</feature>
<dbReference type="SUPFAM" id="SSF53335">
    <property type="entry name" value="S-adenosyl-L-methionine-dependent methyltransferases"/>
    <property type="match status" value="1"/>
</dbReference>
<accession>A0A5K7SGT4</accession>
<dbReference type="PANTHER" id="PTHR33841">
    <property type="entry name" value="DNA METHYLTRANSFERASE YEEA-RELATED"/>
    <property type="match status" value="1"/>
</dbReference>
<dbReference type="RefSeq" id="WP_318348591.1">
    <property type="nucleotide sequence ID" value="NZ_AP018694.1"/>
</dbReference>
<comment type="catalytic activity">
    <reaction evidence="5">
        <text>a 2'-deoxyadenosine in DNA + S-adenosyl-L-methionine = an N(6)-methyl-2'-deoxyadenosine in DNA + S-adenosyl-L-homocysteine + H(+)</text>
        <dbReference type="Rhea" id="RHEA:15197"/>
        <dbReference type="Rhea" id="RHEA-COMP:12418"/>
        <dbReference type="Rhea" id="RHEA-COMP:12419"/>
        <dbReference type="ChEBI" id="CHEBI:15378"/>
        <dbReference type="ChEBI" id="CHEBI:57856"/>
        <dbReference type="ChEBI" id="CHEBI:59789"/>
        <dbReference type="ChEBI" id="CHEBI:90615"/>
        <dbReference type="ChEBI" id="CHEBI:90616"/>
        <dbReference type="EC" id="2.1.1.72"/>
    </reaction>
</comment>
<dbReference type="EMBL" id="AP018694">
    <property type="protein sequence ID" value="BBE20444.1"/>
    <property type="molecule type" value="Genomic_DNA"/>
</dbReference>
<evidence type="ECO:0000256" key="4">
    <source>
        <dbReference type="ARBA" id="ARBA00022691"/>
    </source>
</evidence>
<evidence type="ECO:0000259" key="6">
    <source>
        <dbReference type="Pfam" id="PF07669"/>
    </source>
</evidence>
<evidence type="ECO:0000313" key="7">
    <source>
        <dbReference type="EMBL" id="BBE20444.1"/>
    </source>
</evidence>
<dbReference type="InterPro" id="IPR050953">
    <property type="entry name" value="N4_N6_ade-DNA_methylase"/>
</dbReference>
<evidence type="ECO:0000256" key="2">
    <source>
        <dbReference type="ARBA" id="ARBA00022603"/>
    </source>
</evidence>
<organism evidence="7 8">
    <name type="scientific">Aquipluma nitroreducens</name>
    <dbReference type="NCBI Taxonomy" id="2010828"/>
    <lineage>
        <taxon>Bacteria</taxon>
        <taxon>Pseudomonadati</taxon>
        <taxon>Bacteroidota</taxon>
        <taxon>Bacteroidia</taxon>
        <taxon>Marinilabiliales</taxon>
        <taxon>Prolixibacteraceae</taxon>
        <taxon>Aquipluma</taxon>
    </lineage>
</organism>
<evidence type="ECO:0000256" key="5">
    <source>
        <dbReference type="ARBA" id="ARBA00047942"/>
    </source>
</evidence>
<dbReference type="GO" id="GO:0009007">
    <property type="term" value="F:site-specific DNA-methyltransferase (adenine-specific) activity"/>
    <property type="evidence" value="ECO:0007669"/>
    <property type="project" value="UniProtKB-EC"/>
</dbReference>
<reference evidence="7" key="1">
    <citation type="journal article" date="2020" name="Int. J. Syst. Evol. Microbiol.">
        <title>Aquipluma nitroreducens gen. nov. sp. nov., a novel facultatively anaerobic bacterium isolated from a freshwater lake.</title>
        <authorList>
            <person name="Watanabe M."/>
            <person name="Kojima H."/>
            <person name="Fukui M."/>
        </authorList>
    </citation>
    <scope>NUCLEOTIDE SEQUENCE</scope>
    <source>
        <strain evidence="7">MeG22</strain>
    </source>
</reference>
<keyword evidence="8" id="KW-1185">Reference proteome</keyword>
<dbReference type="PRINTS" id="PR00507">
    <property type="entry name" value="N12N6MTFRASE"/>
</dbReference>
<dbReference type="InterPro" id="IPR011639">
    <property type="entry name" value="MethylTrfase_TaqI-like_dom"/>
</dbReference>
<dbReference type="REBASE" id="374021">
    <property type="entry name" value="PbaG22ORF4636P"/>
</dbReference>
<dbReference type="InterPro" id="IPR047939">
    <property type="entry name" value="BREX_1_PglX"/>
</dbReference>
<dbReference type="AlphaFoldDB" id="A0A5K7SGT4"/>
<dbReference type="GO" id="GO:0032259">
    <property type="term" value="P:methylation"/>
    <property type="evidence" value="ECO:0007669"/>
    <property type="project" value="UniProtKB-KW"/>
</dbReference>
<dbReference type="GO" id="GO:0006304">
    <property type="term" value="P:DNA modification"/>
    <property type="evidence" value="ECO:0007669"/>
    <property type="project" value="InterPro"/>
</dbReference>
<keyword evidence="4" id="KW-0949">S-adenosyl-L-methionine</keyword>
<dbReference type="Gene3D" id="3.40.50.150">
    <property type="entry name" value="Vaccinia Virus protein VP39"/>
    <property type="match status" value="1"/>
</dbReference>
<evidence type="ECO:0000256" key="3">
    <source>
        <dbReference type="ARBA" id="ARBA00022679"/>
    </source>
</evidence>
<proteinExistence type="predicted"/>
<keyword evidence="3" id="KW-0808">Transferase</keyword>
<dbReference type="KEGG" id="anf:AQPE_4636"/>
<protein>
    <recommendedName>
        <fullName evidence="1">site-specific DNA-methyltransferase (adenine-specific)</fullName>
        <ecNumber evidence="1">2.1.1.72</ecNumber>
    </recommendedName>
</protein>
<gene>
    <name evidence="7" type="ORF">AQPE_4636</name>
</gene>
<evidence type="ECO:0000313" key="8">
    <source>
        <dbReference type="Proteomes" id="UP001193389"/>
    </source>
</evidence>
<dbReference type="EC" id="2.1.1.72" evidence="1"/>